<dbReference type="PANTHER" id="PTHR42988">
    <property type="entry name" value="PHOSPHOHYDROLASE"/>
    <property type="match status" value="1"/>
</dbReference>
<dbReference type="OrthoDB" id="9784378at2"/>
<evidence type="ECO:0000256" key="4">
    <source>
        <dbReference type="ARBA" id="ARBA00025742"/>
    </source>
</evidence>
<evidence type="ECO:0000313" key="7">
    <source>
        <dbReference type="Proteomes" id="UP000217005"/>
    </source>
</evidence>
<dbReference type="EMBL" id="NEVL01000001">
    <property type="protein sequence ID" value="OZI40300.1"/>
    <property type="molecule type" value="Genomic_DNA"/>
</dbReference>
<dbReference type="InterPro" id="IPR026575">
    <property type="entry name" value="GpdQ/CpdA-like"/>
</dbReference>
<dbReference type="CDD" id="cd07402">
    <property type="entry name" value="MPP_GpdQ"/>
    <property type="match status" value="1"/>
</dbReference>
<dbReference type="PANTHER" id="PTHR42988:SF2">
    <property type="entry name" value="CYCLIC NUCLEOTIDE PHOSPHODIESTERASE CBUA0032-RELATED"/>
    <property type="match status" value="1"/>
</dbReference>
<name>A0A261STV2_9BORD</name>
<dbReference type="AlphaFoldDB" id="A0A261STV2"/>
<evidence type="ECO:0000256" key="1">
    <source>
        <dbReference type="ARBA" id="ARBA00022723"/>
    </source>
</evidence>
<evidence type="ECO:0000313" key="6">
    <source>
        <dbReference type="EMBL" id="OZI40300.1"/>
    </source>
</evidence>
<sequence>MFIAQITDLHIRMPGQKAYRVVETDQYLPPAVVALNALDPVPDLVMISGDLTDFGRPQEYAHLRAMLEHLRMPYFLLPGNHDAREGLRDAFPDHAYLAEAGEFLQYTIEDRPLRIIVLDTVVPLQSHGSLCAQRLGWLADRLAEQPGRPTVIVMHHPPFATGIDHMDAIGLLAGAPELEALVSRHDNIERIMCGHLHRTIYRRFGGTIASTCPSPAHQVALDLRPGGPSAFVMEPPAFHVHHYLDGVLNTHHAYIGEYPGPYPFHEEGGGLIDE</sequence>
<protein>
    <submittedName>
        <fullName evidence="6">Phosphodiesterase</fullName>
    </submittedName>
</protein>
<dbReference type="InterPro" id="IPR050884">
    <property type="entry name" value="CNP_phosphodiesterase-III"/>
</dbReference>
<proteinExistence type="inferred from homology"/>
<dbReference type="InterPro" id="IPR004843">
    <property type="entry name" value="Calcineurin-like_PHP"/>
</dbReference>
<reference evidence="6 7" key="1">
    <citation type="submission" date="2017-05" db="EMBL/GenBank/DDBJ databases">
        <title>Complete and WGS of Bordetella genogroups.</title>
        <authorList>
            <person name="Spilker T."/>
            <person name="LiPuma J."/>
        </authorList>
    </citation>
    <scope>NUCLEOTIDE SEQUENCE [LARGE SCALE GENOMIC DNA]</scope>
    <source>
        <strain evidence="6 7">AU17610</strain>
    </source>
</reference>
<dbReference type="InterPro" id="IPR029052">
    <property type="entry name" value="Metallo-depent_PP-like"/>
</dbReference>
<dbReference type="Gene3D" id="3.60.21.40">
    <property type="entry name" value="GpdQ, catalytic alpha/beta sandwich domain"/>
    <property type="match status" value="1"/>
</dbReference>
<evidence type="ECO:0000256" key="3">
    <source>
        <dbReference type="ARBA" id="ARBA00023004"/>
    </source>
</evidence>
<dbReference type="SUPFAM" id="SSF56300">
    <property type="entry name" value="Metallo-dependent phosphatases"/>
    <property type="match status" value="1"/>
</dbReference>
<evidence type="ECO:0000256" key="2">
    <source>
        <dbReference type="ARBA" id="ARBA00022801"/>
    </source>
</evidence>
<dbReference type="Proteomes" id="UP000217005">
    <property type="component" value="Unassembled WGS sequence"/>
</dbReference>
<dbReference type="RefSeq" id="WP_094824418.1">
    <property type="nucleotide sequence ID" value="NZ_NEVL01000001.1"/>
</dbReference>
<comment type="similarity">
    <text evidence="4">Belongs to the cyclic nucleotide phosphodiesterase class-III family.</text>
</comment>
<dbReference type="InterPro" id="IPR042283">
    <property type="entry name" value="GpdQ_catalytic"/>
</dbReference>
<keyword evidence="1" id="KW-0479">Metal-binding</keyword>
<comment type="caution">
    <text evidence="6">The sequence shown here is derived from an EMBL/GenBank/DDBJ whole genome shotgun (WGS) entry which is preliminary data.</text>
</comment>
<keyword evidence="2" id="KW-0378">Hydrolase</keyword>
<dbReference type="GO" id="GO:0004112">
    <property type="term" value="F:cyclic-nucleotide phosphodiesterase activity"/>
    <property type="evidence" value="ECO:0007669"/>
    <property type="project" value="InterPro"/>
</dbReference>
<accession>A0A261STV2</accession>
<dbReference type="InterPro" id="IPR042281">
    <property type="entry name" value="GpdQ_beta-strand"/>
</dbReference>
<evidence type="ECO:0000259" key="5">
    <source>
        <dbReference type="Pfam" id="PF00149"/>
    </source>
</evidence>
<dbReference type="Pfam" id="PF00149">
    <property type="entry name" value="Metallophos"/>
    <property type="match status" value="1"/>
</dbReference>
<dbReference type="Gene3D" id="3.30.750.180">
    <property type="entry name" value="GpdQ, beta-strand dimerisation domain"/>
    <property type="match status" value="1"/>
</dbReference>
<organism evidence="6 7">
    <name type="scientific">Bordetella genomosp. 1</name>
    <dbReference type="NCBI Taxonomy" id="1395607"/>
    <lineage>
        <taxon>Bacteria</taxon>
        <taxon>Pseudomonadati</taxon>
        <taxon>Pseudomonadota</taxon>
        <taxon>Betaproteobacteria</taxon>
        <taxon>Burkholderiales</taxon>
        <taxon>Alcaligenaceae</taxon>
        <taxon>Bordetella</taxon>
    </lineage>
</organism>
<feature type="domain" description="Calcineurin-like phosphoesterase" evidence="5">
    <location>
        <begin position="3"/>
        <end position="198"/>
    </location>
</feature>
<gene>
    <name evidence="6" type="ORF">CEG14_00590</name>
</gene>
<keyword evidence="3" id="KW-0408">Iron</keyword>
<dbReference type="GO" id="GO:0046872">
    <property type="term" value="F:metal ion binding"/>
    <property type="evidence" value="ECO:0007669"/>
    <property type="project" value="UniProtKB-KW"/>
</dbReference>